<dbReference type="InterPro" id="IPR011055">
    <property type="entry name" value="Dup_hybrid_motif"/>
</dbReference>
<dbReference type="RefSeq" id="WP_377472781.1">
    <property type="nucleotide sequence ID" value="NZ_JBHLWN010000090.1"/>
</dbReference>
<keyword evidence="4" id="KW-1185">Reference proteome</keyword>
<comment type="caution">
    <text evidence="3">The sequence shown here is derived from an EMBL/GenBank/DDBJ whole genome shotgun (WGS) entry which is preliminary data.</text>
</comment>
<evidence type="ECO:0000259" key="2">
    <source>
        <dbReference type="Pfam" id="PF01551"/>
    </source>
</evidence>
<gene>
    <name evidence="3" type="ORF">ACFFK0_23360</name>
</gene>
<dbReference type="PANTHER" id="PTHR21666:SF289">
    <property type="entry name" value="L-ALA--D-GLU ENDOPEPTIDASE"/>
    <property type="match status" value="1"/>
</dbReference>
<protein>
    <submittedName>
        <fullName evidence="3">M23 family metallopeptidase</fullName>
        <ecNumber evidence="3">3.4.24.-</ecNumber>
    </submittedName>
</protein>
<name>A0ABV6DRW8_9BACL</name>
<keyword evidence="3" id="KW-0378">Hydrolase</keyword>
<dbReference type="Gene3D" id="2.70.70.10">
    <property type="entry name" value="Glucose Permease (Domain IIA)"/>
    <property type="match status" value="1"/>
</dbReference>
<organism evidence="3 4">
    <name type="scientific">Paenibacillus chartarius</name>
    <dbReference type="NCBI Taxonomy" id="747481"/>
    <lineage>
        <taxon>Bacteria</taxon>
        <taxon>Bacillati</taxon>
        <taxon>Bacillota</taxon>
        <taxon>Bacilli</taxon>
        <taxon>Bacillales</taxon>
        <taxon>Paenibacillaceae</taxon>
        <taxon>Paenibacillus</taxon>
    </lineage>
</organism>
<dbReference type="Proteomes" id="UP001589776">
    <property type="component" value="Unassembled WGS sequence"/>
</dbReference>
<dbReference type="InterPro" id="IPR016047">
    <property type="entry name" value="M23ase_b-sheet_dom"/>
</dbReference>
<evidence type="ECO:0000313" key="3">
    <source>
        <dbReference type="EMBL" id="MFC0215337.1"/>
    </source>
</evidence>
<keyword evidence="1" id="KW-0732">Signal</keyword>
<dbReference type="PANTHER" id="PTHR21666">
    <property type="entry name" value="PEPTIDASE-RELATED"/>
    <property type="match status" value="1"/>
</dbReference>
<sequence length="360" mass="40150">MRSFRQVVRTMLTNGPKLLLTGAAVFVAGALEPVSTASAAAEPAASAVPAASAAPKDIYKERMQMFEMAGTITGIPWYELAAVDQYERAMGRVRKLPTASSSIAIHFSEVDWAGALNPNLQDTSPASIALFRGVGRDGDGDGQANRLNDVDRLSAMAALMVKQGLSADDRRRSLWNYYQNDRSVERIGQFARIYQQFGRLDLHEQAFVMPLNAEYSYRSTWGAKRGWGGRRIHEGTDVFASHGVPVRSACYGIVEVKGWNPYGGWRVGIRDLNNVYYYFAHLSGFPKELKLGKVVKPGEVLGWVGSTGYGRPGTSGKFPPHLHFGMYRDNGYSDWSFDPYSYLRKWEREERRRANAERSK</sequence>
<dbReference type="EC" id="3.4.24.-" evidence="3"/>
<evidence type="ECO:0000256" key="1">
    <source>
        <dbReference type="ARBA" id="ARBA00022729"/>
    </source>
</evidence>
<feature type="domain" description="M23ase beta-sheet core" evidence="2">
    <location>
        <begin position="232"/>
        <end position="332"/>
    </location>
</feature>
<dbReference type="SUPFAM" id="SSF51261">
    <property type="entry name" value="Duplicated hybrid motif"/>
    <property type="match status" value="1"/>
</dbReference>
<dbReference type="InterPro" id="IPR023346">
    <property type="entry name" value="Lysozyme-like_dom_sf"/>
</dbReference>
<evidence type="ECO:0000313" key="4">
    <source>
        <dbReference type="Proteomes" id="UP001589776"/>
    </source>
</evidence>
<dbReference type="SUPFAM" id="SSF53955">
    <property type="entry name" value="Lysozyme-like"/>
    <property type="match status" value="1"/>
</dbReference>
<dbReference type="GO" id="GO:0016787">
    <property type="term" value="F:hydrolase activity"/>
    <property type="evidence" value="ECO:0007669"/>
    <property type="project" value="UniProtKB-KW"/>
</dbReference>
<dbReference type="Pfam" id="PF01551">
    <property type="entry name" value="Peptidase_M23"/>
    <property type="match status" value="1"/>
</dbReference>
<dbReference type="EMBL" id="JBHLWN010000090">
    <property type="protein sequence ID" value="MFC0215337.1"/>
    <property type="molecule type" value="Genomic_DNA"/>
</dbReference>
<dbReference type="InterPro" id="IPR050570">
    <property type="entry name" value="Cell_wall_metabolism_enzyme"/>
</dbReference>
<proteinExistence type="predicted"/>
<dbReference type="CDD" id="cd12797">
    <property type="entry name" value="M23_peptidase"/>
    <property type="match status" value="1"/>
</dbReference>
<accession>A0ABV6DRW8</accession>
<reference evidence="3 4" key="1">
    <citation type="submission" date="2024-09" db="EMBL/GenBank/DDBJ databases">
        <authorList>
            <person name="Sun Q."/>
            <person name="Mori K."/>
        </authorList>
    </citation>
    <scope>NUCLEOTIDE SEQUENCE [LARGE SCALE GENOMIC DNA]</scope>
    <source>
        <strain evidence="3 4">CCM 7759</strain>
    </source>
</reference>